<feature type="transmembrane region" description="Helical" evidence="7">
    <location>
        <begin position="74"/>
        <end position="94"/>
    </location>
</feature>
<comment type="subcellular location">
    <subcellularLocation>
        <location evidence="1">Membrane</location>
    </subcellularLocation>
</comment>
<gene>
    <name evidence="8" type="ORF">S03H2_36706</name>
</gene>
<accession>X1GLI0</accession>
<evidence type="ECO:0000256" key="3">
    <source>
        <dbReference type="ARBA" id="ARBA00022448"/>
    </source>
</evidence>
<evidence type="ECO:0000256" key="6">
    <source>
        <dbReference type="ARBA" id="ARBA00023136"/>
    </source>
</evidence>
<organism evidence="8">
    <name type="scientific">marine sediment metagenome</name>
    <dbReference type="NCBI Taxonomy" id="412755"/>
    <lineage>
        <taxon>unclassified sequences</taxon>
        <taxon>metagenomes</taxon>
        <taxon>ecological metagenomes</taxon>
    </lineage>
</organism>
<evidence type="ECO:0000256" key="2">
    <source>
        <dbReference type="ARBA" id="ARBA00008472"/>
    </source>
</evidence>
<feature type="transmembrane region" description="Helical" evidence="7">
    <location>
        <begin position="41"/>
        <end position="62"/>
    </location>
</feature>
<evidence type="ECO:0000256" key="1">
    <source>
        <dbReference type="ARBA" id="ARBA00004370"/>
    </source>
</evidence>
<comment type="caution">
    <text evidence="8">The sequence shown here is derived from an EMBL/GenBank/DDBJ whole genome shotgun (WGS) entry which is preliminary data.</text>
</comment>
<name>X1GLI0_9ZZZZ</name>
<evidence type="ECO:0000256" key="7">
    <source>
        <dbReference type="SAM" id="Phobius"/>
    </source>
</evidence>
<comment type="similarity">
    <text evidence="2">Belongs to the complex I subunit 3 family.</text>
</comment>
<dbReference type="GO" id="GO:0030964">
    <property type="term" value="C:NADH dehydrogenase complex"/>
    <property type="evidence" value="ECO:0007669"/>
    <property type="project" value="TreeGrafter"/>
</dbReference>
<dbReference type="EMBL" id="BARU01022542">
    <property type="protein sequence ID" value="GAH58022.1"/>
    <property type="molecule type" value="Genomic_DNA"/>
</dbReference>
<dbReference type="PANTHER" id="PTHR11058">
    <property type="entry name" value="NADH-UBIQUINONE OXIDOREDUCTASE CHAIN 3"/>
    <property type="match status" value="1"/>
</dbReference>
<keyword evidence="4 7" id="KW-0812">Transmembrane</keyword>
<proteinExistence type="inferred from homology"/>
<keyword evidence="3" id="KW-0813">Transport</keyword>
<dbReference type="Pfam" id="PF00507">
    <property type="entry name" value="Oxidored_q4"/>
    <property type="match status" value="1"/>
</dbReference>
<keyword evidence="6 7" id="KW-0472">Membrane</keyword>
<dbReference type="Gene3D" id="1.20.58.1610">
    <property type="entry name" value="NADH:ubiquinone/plastoquinone oxidoreductase, chain 3"/>
    <property type="match status" value="1"/>
</dbReference>
<dbReference type="GO" id="GO:0008137">
    <property type="term" value="F:NADH dehydrogenase (ubiquinone) activity"/>
    <property type="evidence" value="ECO:0007669"/>
    <property type="project" value="InterPro"/>
</dbReference>
<evidence type="ECO:0000313" key="8">
    <source>
        <dbReference type="EMBL" id="GAH58022.1"/>
    </source>
</evidence>
<evidence type="ECO:0000256" key="4">
    <source>
        <dbReference type="ARBA" id="ARBA00022692"/>
    </source>
</evidence>
<evidence type="ECO:0008006" key="9">
    <source>
        <dbReference type="Google" id="ProtNLM"/>
    </source>
</evidence>
<reference evidence="8" key="1">
    <citation type="journal article" date="2014" name="Front. Microbiol.">
        <title>High frequency of phylogenetically diverse reductive dehalogenase-homologous genes in deep subseafloor sedimentary metagenomes.</title>
        <authorList>
            <person name="Kawai M."/>
            <person name="Futagami T."/>
            <person name="Toyoda A."/>
            <person name="Takaki Y."/>
            <person name="Nishi S."/>
            <person name="Hori S."/>
            <person name="Arai W."/>
            <person name="Tsubouchi T."/>
            <person name="Morono Y."/>
            <person name="Uchiyama I."/>
            <person name="Ito T."/>
            <person name="Fujiyama A."/>
            <person name="Inagaki F."/>
            <person name="Takami H."/>
        </authorList>
    </citation>
    <scope>NUCLEOTIDE SEQUENCE</scope>
    <source>
        <strain evidence="8">Expedition CK06-06</strain>
    </source>
</reference>
<protein>
    <recommendedName>
        <fullName evidence="9">NADH-quinone oxidoreductase subunit A</fullName>
    </recommendedName>
</protein>
<keyword evidence="5 7" id="KW-1133">Transmembrane helix</keyword>
<dbReference type="AlphaFoldDB" id="X1GLI0"/>
<evidence type="ECO:0000256" key="5">
    <source>
        <dbReference type="ARBA" id="ARBA00022989"/>
    </source>
</evidence>
<dbReference type="InterPro" id="IPR000440">
    <property type="entry name" value="NADH_UbQ/plastoQ_OxRdtase_su3"/>
</dbReference>
<dbReference type="PANTHER" id="PTHR11058:SF9">
    <property type="entry name" value="NADH-UBIQUINONE OXIDOREDUCTASE CHAIN 3"/>
    <property type="match status" value="1"/>
</dbReference>
<sequence>MRFLSVISRPKPVQSDLKLQTYECGEPPYEDRIGIQFNYQYFIYAIVFTALDVLAVFLYSWAVSGDAFELSALALIPLGVFVGFLVLAFGYTAYRTKDWKKNVL</sequence>
<dbReference type="InterPro" id="IPR038430">
    <property type="entry name" value="NDAH_ubi_oxred_su3_sf"/>
</dbReference>